<dbReference type="InterPro" id="IPR036968">
    <property type="entry name" value="Enolpyruvate_Tfrase_sf"/>
</dbReference>
<evidence type="ECO:0000259" key="2">
    <source>
        <dbReference type="Pfam" id="PF00275"/>
    </source>
</evidence>
<organism evidence="3">
    <name type="scientific">mine drainage metagenome</name>
    <dbReference type="NCBI Taxonomy" id="410659"/>
    <lineage>
        <taxon>unclassified sequences</taxon>
        <taxon>metagenomes</taxon>
        <taxon>ecological metagenomes</taxon>
    </lineage>
</organism>
<dbReference type="EMBL" id="UOYP01000382">
    <property type="protein sequence ID" value="VAY88932.1"/>
    <property type="molecule type" value="Genomic_DNA"/>
</dbReference>
<dbReference type="EC" id="2.5.1.19" evidence="3"/>
<dbReference type="Pfam" id="PF00275">
    <property type="entry name" value="EPSP_synthase"/>
    <property type="match status" value="1"/>
</dbReference>
<dbReference type="SUPFAM" id="SSF55205">
    <property type="entry name" value="EPT/RTPC-like"/>
    <property type="match status" value="1"/>
</dbReference>
<dbReference type="AlphaFoldDB" id="A0A3P3ZQD8"/>
<dbReference type="PROSITE" id="PS00885">
    <property type="entry name" value="EPSP_SYNTHASE_2"/>
    <property type="match status" value="1"/>
</dbReference>
<accession>A0A3P3ZQD8</accession>
<evidence type="ECO:0000256" key="1">
    <source>
        <dbReference type="ARBA" id="ARBA00022679"/>
    </source>
</evidence>
<dbReference type="InterPro" id="IPR023193">
    <property type="entry name" value="EPSP_synthase_CS"/>
</dbReference>
<proteinExistence type="predicted"/>
<gene>
    <name evidence="3" type="ORF">CARN8_4420013</name>
</gene>
<dbReference type="InterPro" id="IPR001986">
    <property type="entry name" value="Enolpyruvate_Tfrase_dom"/>
</dbReference>
<feature type="domain" description="Enolpyruvate transferase" evidence="2">
    <location>
        <begin position="2"/>
        <end position="88"/>
    </location>
</feature>
<dbReference type="PANTHER" id="PTHR21090">
    <property type="entry name" value="AROM/DEHYDROQUINATE SYNTHASE"/>
    <property type="match status" value="1"/>
</dbReference>
<dbReference type="Gene3D" id="3.65.10.10">
    <property type="entry name" value="Enolpyruvate transferase domain"/>
    <property type="match status" value="1"/>
</dbReference>
<name>A0A3P3ZQD8_9ZZZZ</name>
<keyword evidence="1 3" id="KW-0808">Transferase</keyword>
<sequence length="101" mass="10426">MRGAAELRVKESDRIQVMADGLKALGIYTEVLPDGLIIEGGQGFGSGTVESHGDHRIAMSFSMAALCAQGPIEIRDCANVATSFPGFVSLACAAGLNLNAS</sequence>
<reference evidence="3" key="1">
    <citation type="submission" date="2018-10" db="EMBL/GenBank/DDBJ databases">
        <authorList>
            <person name="Plewniak F."/>
        </authorList>
    </citation>
    <scope>NUCLEOTIDE SEQUENCE</scope>
</reference>
<evidence type="ECO:0000313" key="3">
    <source>
        <dbReference type="EMBL" id="VAY88932.1"/>
    </source>
</evidence>
<dbReference type="InterPro" id="IPR013792">
    <property type="entry name" value="RNA3'P_cycl/enolpyr_Trfase_a/b"/>
</dbReference>
<protein>
    <submittedName>
        <fullName evidence="3">3-phosphoshikimate 1-carboxyvinyltransferase</fullName>
        <ecNumber evidence="3">2.5.1.19</ecNumber>
    </submittedName>
</protein>
<dbReference type="PANTHER" id="PTHR21090:SF5">
    <property type="entry name" value="PENTAFUNCTIONAL AROM POLYPEPTIDE"/>
    <property type="match status" value="1"/>
</dbReference>
<dbReference type="GO" id="GO:0009423">
    <property type="term" value="P:chorismate biosynthetic process"/>
    <property type="evidence" value="ECO:0007669"/>
    <property type="project" value="TreeGrafter"/>
</dbReference>
<dbReference type="GO" id="GO:0003866">
    <property type="term" value="F:3-phosphoshikimate 1-carboxyvinyltransferase activity"/>
    <property type="evidence" value="ECO:0007669"/>
    <property type="project" value="UniProtKB-EC"/>
</dbReference>